<feature type="coiled-coil region" evidence="1">
    <location>
        <begin position="87"/>
        <end position="169"/>
    </location>
</feature>
<accession>A0ABM7ARP2</accession>
<protein>
    <recommendedName>
        <fullName evidence="4">Outer surface protein F</fullName>
    </recommendedName>
</protein>
<proteinExistence type="predicted"/>
<keyword evidence="2" id="KW-0614">Plasmid</keyword>
<evidence type="ECO:0000313" key="2">
    <source>
        <dbReference type="EMBL" id="AZA27243.1"/>
    </source>
</evidence>
<gene>
    <name evidence="2" type="ORF">DB299_05085</name>
</gene>
<name>A0ABM7ARP2_BORGP</name>
<sequence>MNEKIKMFIICAVFALIISCKNYASSKDLGNLEQHVEGKVKGFLYTKKEELVGSLKTLVAEVSSKVKEEIMQAEEQVAQGVFKDPELKEIEKKIEELKGKINKSDNKTPLGTYSEYKEEVKKIREELEKKLKDKKEDKDKLEKELKELKESLKKKKDERKKTLEYAKQEFEEFKKQVDGVTGQTYGNQVQGQGKVGGQAWTKAKNLGLNVSYSSDNGTDSNDFSKKVIDDAIKKIEEELKNNGEEVVEDKKE</sequence>
<evidence type="ECO:0008006" key="4">
    <source>
        <dbReference type="Google" id="ProtNLM"/>
    </source>
</evidence>
<evidence type="ECO:0000313" key="3">
    <source>
        <dbReference type="Proteomes" id="UP000274630"/>
    </source>
</evidence>
<keyword evidence="1" id="KW-0175">Coiled coil</keyword>
<dbReference type="PROSITE" id="PS51257">
    <property type="entry name" value="PROKAR_LIPOPROTEIN"/>
    <property type="match status" value="1"/>
</dbReference>
<evidence type="ECO:0000256" key="1">
    <source>
        <dbReference type="SAM" id="Coils"/>
    </source>
</evidence>
<organism evidence="2 3">
    <name type="scientific">Borrelia garinii subsp. bavariensis (strain ATCC BAA-2496 / DSM 23469 / PBi)</name>
    <name type="common">Borreliella bavariensis</name>
    <dbReference type="NCBI Taxonomy" id="290434"/>
    <lineage>
        <taxon>Bacteria</taxon>
        <taxon>Pseudomonadati</taxon>
        <taxon>Spirochaetota</taxon>
        <taxon>Spirochaetia</taxon>
        <taxon>Spirochaetales</taxon>
        <taxon>Borreliaceae</taxon>
        <taxon>Borreliella</taxon>
    </lineage>
</organism>
<geneLocation type="plasmid" evidence="2 3">
    <name>lp28-4_cp32-1</name>
</geneLocation>
<dbReference type="Gene3D" id="1.10.287.1490">
    <property type="match status" value="1"/>
</dbReference>
<dbReference type="Proteomes" id="UP000274630">
    <property type="component" value="Plasmid lp28-4_cp32-1"/>
</dbReference>
<dbReference type="RefSeq" id="WP_123772017.1">
    <property type="nucleotide sequence ID" value="NZ_CP028875.1"/>
</dbReference>
<reference evidence="3" key="1">
    <citation type="submission" date="2018-04" db="EMBL/GenBank/DDBJ databases">
        <title>Whole Genome Assembly of Borrelia bavariensis PBi.</title>
        <authorList>
            <person name="Margos G."/>
        </authorList>
    </citation>
    <scope>NUCLEOTIDE SEQUENCE [LARGE SCALE GENOMIC DNA]</scope>
    <source>
        <strain evidence="3">PBi</strain>
        <plasmid evidence="3">lp28-4_cp32-1</plasmid>
    </source>
</reference>
<keyword evidence="3" id="KW-1185">Reference proteome</keyword>
<dbReference type="EMBL" id="CP028875">
    <property type="protein sequence ID" value="AZA27243.1"/>
    <property type="molecule type" value="Genomic_DNA"/>
</dbReference>